<organism evidence="1 2">
    <name type="scientific">Candidatus Vallotiella hemipterorum</name>
    <dbReference type="NCBI Taxonomy" id="1177213"/>
    <lineage>
        <taxon>Bacteria</taxon>
        <taxon>Pseudomonadati</taxon>
        <taxon>Pseudomonadota</taxon>
        <taxon>Betaproteobacteria</taxon>
        <taxon>Burkholderiales</taxon>
        <taxon>Burkholderiaceae</taxon>
        <taxon>Candidatus Vallotiella</taxon>
    </lineage>
</organism>
<dbReference type="KEGG" id="vtr:MYVALT_F_00281"/>
<dbReference type="Proteomes" id="UP000693996">
    <property type="component" value="Chromosome"/>
</dbReference>
<reference evidence="1" key="1">
    <citation type="submission" date="2021-06" db="EMBL/GenBank/DDBJ databases">
        <authorList>
            <person name="Szabo G."/>
        </authorList>
    </citation>
    <scope>NUCLEOTIDE SEQUENCE</scope>
    <source>
        <strain evidence="1">MYVALT</strain>
    </source>
</reference>
<dbReference type="EMBL" id="OU343031">
    <property type="protein sequence ID" value="CAG7599565.1"/>
    <property type="molecule type" value="Genomic_DNA"/>
</dbReference>
<sequence>MLGAQFRYPQSVVMSFFGITLESLNKQLSKQLKYNIH</sequence>
<proteinExistence type="predicted"/>
<evidence type="ECO:0000313" key="1">
    <source>
        <dbReference type="EMBL" id="CAG7599565.1"/>
    </source>
</evidence>
<keyword evidence="2" id="KW-1185">Reference proteome</keyword>
<accession>A0A916NLM6</accession>
<dbReference type="AlphaFoldDB" id="A0A916NLM6"/>
<evidence type="ECO:0000313" key="2">
    <source>
        <dbReference type="Proteomes" id="UP000693996"/>
    </source>
</evidence>
<name>A0A916NLM6_9BURK</name>
<gene>
    <name evidence="1" type="ORF">MYVALT_F_00281</name>
</gene>
<protein>
    <submittedName>
        <fullName evidence="1">Uncharacterized protein</fullName>
    </submittedName>
</protein>